<accession>A0A250WYP5</accession>
<evidence type="ECO:0000313" key="9">
    <source>
        <dbReference type="Proteomes" id="UP000232323"/>
    </source>
</evidence>
<keyword evidence="5" id="KW-0175">Coiled coil</keyword>
<evidence type="ECO:0000256" key="6">
    <source>
        <dbReference type="ARBA" id="ARBA00023128"/>
    </source>
</evidence>
<evidence type="ECO:0008006" key="10">
    <source>
        <dbReference type="Google" id="ProtNLM"/>
    </source>
</evidence>
<dbReference type="GO" id="GO:0016020">
    <property type="term" value="C:membrane"/>
    <property type="evidence" value="ECO:0007669"/>
    <property type="project" value="UniProtKB-SubCell"/>
</dbReference>
<evidence type="ECO:0000256" key="1">
    <source>
        <dbReference type="ARBA" id="ARBA00004173"/>
    </source>
</evidence>
<evidence type="ECO:0000256" key="4">
    <source>
        <dbReference type="ARBA" id="ARBA00022989"/>
    </source>
</evidence>
<sequence>MAANFLFRAMTLPLRPPLVRSTYTSEEMKTVVGKILLVDTLALSRSFEAAGLDRKPAEQLALHITELIVSTKVKMEEQFVDKQQMSKINMEQEMRTSNFKNELQNSQSVQVTNMTKELERQQTFLDKMRAETRHEIDKLVASQRLDLNLEKGRMRDDLQMMRDKVTELEIKLDHDVNEVRSSVEKAKNDTIKSVITILGTFSAVAFTISRLSAIIPG</sequence>
<evidence type="ECO:0000256" key="3">
    <source>
        <dbReference type="ARBA" id="ARBA00022692"/>
    </source>
</evidence>
<protein>
    <recommendedName>
        <fullName evidence="10">DUF1640 domain-containing protein</fullName>
    </recommendedName>
</protein>
<evidence type="ECO:0000313" key="8">
    <source>
        <dbReference type="EMBL" id="GAX75906.1"/>
    </source>
</evidence>
<evidence type="ECO:0000256" key="5">
    <source>
        <dbReference type="ARBA" id="ARBA00023054"/>
    </source>
</evidence>
<reference evidence="8 9" key="1">
    <citation type="submission" date="2017-08" db="EMBL/GenBank/DDBJ databases">
        <title>Acidophilic green algal genome provides insights into adaptation to an acidic environment.</title>
        <authorList>
            <person name="Hirooka S."/>
            <person name="Hirose Y."/>
            <person name="Kanesaki Y."/>
            <person name="Higuchi S."/>
            <person name="Fujiwara T."/>
            <person name="Onuma R."/>
            <person name="Era A."/>
            <person name="Ohbayashi R."/>
            <person name="Uzuka A."/>
            <person name="Nozaki H."/>
            <person name="Yoshikawa H."/>
            <person name="Miyagishima S.Y."/>
        </authorList>
    </citation>
    <scope>NUCLEOTIDE SEQUENCE [LARGE SCALE GENOMIC DNA]</scope>
    <source>
        <strain evidence="8 9">NIES-2499</strain>
    </source>
</reference>
<dbReference type="PANTHER" id="PTHR14360:SF1">
    <property type="entry name" value="PROTEIN FMP32, MITOCHONDRIAL"/>
    <property type="match status" value="1"/>
</dbReference>
<organism evidence="8 9">
    <name type="scientific">Chlamydomonas eustigma</name>
    <dbReference type="NCBI Taxonomy" id="1157962"/>
    <lineage>
        <taxon>Eukaryota</taxon>
        <taxon>Viridiplantae</taxon>
        <taxon>Chlorophyta</taxon>
        <taxon>core chlorophytes</taxon>
        <taxon>Chlorophyceae</taxon>
        <taxon>CS clade</taxon>
        <taxon>Chlamydomonadales</taxon>
        <taxon>Chlamydomonadaceae</taxon>
        <taxon>Chlamydomonas</taxon>
    </lineage>
</organism>
<dbReference type="AlphaFoldDB" id="A0A250WYP5"/>
<dbReference type="OrthoDB" id="889336at2759"/>
<keyword evidence="9" id="KW-1185">Reference proteome</keyword>
<dbReference type="Proteomes" id="UP000232323">
    <property type="component" value="Unassembled WGS sequence"/>
</dbReference>
<keyword evidence="7" id="KW-0472">Membrane</keyword>
<dbReference type="EMBL" id="BEGY01000014">
    <property type="protein sequence ID" value="GAX75906.1"/>
    <property type="molecule type" value="Genomic_DNA"/>
</dbReference>
<dbReference type="Pfam" id="PF07798">
    <property type="entry name" value="CCDC90-like"/>
    <property type="match status" value="1"/>
</dbReference>
<dbReference type="GO" id="GO:0005739">
    <property type="term" value="C:mitochondrion"/>
    <property type="evidence" value="ECO:0007669"/>
    <property type="project" value="UniProtKB-SubCell"/>
</dbReference>
<proteinExistence type="predicted"/>
<comment type="subcellular location">
    <subcellularLocation>
        <location evidence="2">Membrane</location>
    </subcellularLocation>
    <subcellularLocation>
        <location evidence="1">Mitochondrion</location>
    </subcellularLocation>
</comment>
<keyword evidence="4" id="KW-1133">Transmembrane helix</keyword>
<keyword evidence="6" id="KW-0496">Mitochondrion</keyword>
<keyword evidence="3" id="KW-0812">Transmembrane</keyword>
<name>A0A250WYP5_9CHLO</name>
<dbReference type="Gene3D" id="1.20.5.340">
    <property type="match status" value="1"/>
</dbReference>
<evidence type="ECO:0000256" key="2">
    <source>
        <dbReference type="ARBA" id="ARBA00004370"/>
    </source>
</evidence>
<gene>
    <name evidence="8" type="ORF">CEUSTIGMA_g3349.t1</name>
</gene>
<dbReference type="STRING" id="1157962.A0A250WYP5"/>
<evidence type="ECO:0000256" key="7">
    <source>
        <dbReference type="ARBA" id="ARBA00023136"/>
    </source>
</evidence>
<dbReference type="InterPro" id="IPR024461">
    <property type="entry name" value="CCDC90-like"/>
</dbReference>
<dbReference type="PANTHER" id="PTHR14360">
    <property type="entry name" value="PROTEIN FMP32, MITOCHONDRIAL"/>
    <property type="match status" value="1"/>
</dbReference>
<comment type="caution">
    <text evidence="8">The sequence shown here is derived from an EMBL/GenBank/DDBJ whole genome shotgun (WGS) entry which is preliminary data.</text>
</comment>